<gene>
    <name evidence="1" type="ORF">SDC9_02368</name>
</gene>
<sequence>MKQIKKIFSTLFVTASLLSFSQVTFGAKANIIYQTGDPTWENIKNGTVDAYEDKGKNNVGYNAGISLKIDTPLGIFIQPELYYTTFSKEFTVDGTNTTLKVKNNRADLPVLVGYNVLGKTLGIYAGPVASYNLSTDNQYNDFKENATKEFTLGYQFGAQVTISKLVVSARYEGAFSNDQREFINTNVSSNEVIRYDNRPSLLMFGVGLNF</sequence>
<accession>A0A644SRF7</accession>
<protein>
    <submittedName>
        <fullName evidence="1">Uncharacterized protein</fullName>
    </submittedName>
</protein>
<evidence type="ECO:0000313" key="1">
    <source>
        <dbReference type="EMBL" id="MPL56877.1"/>
    </source>
</evidence>
<proteinExistence type="predicted"/>
<name>A0A644SRF7_9ZZZZ</name>
<organism evidence="1">
    <name type="scientific">bioreactor metagenome</name>
    <dbReference type="NCBI Taxonomy" id="1076179"/>
    <lineage>
        <taxon>unclassified sequences</taxon>
        <taxon>metagenomes</taxon>
        <taxon>ecological metagenomes</taxon>
    </lineage>
</organism>
<comment type="caution">
    <text evidence="1">The sequence shown here is derived from an EMBL/GenBank/DDBJ whole genome shotgun (WGS) entry which is preliminary data.</text>
</comment>
<dbReference type="AlphaFoldDB" id="A0A644SRF7"/>
<reference evidence="1" key="1">
    <citation type="submission" date="2019-08" db="EMBL/GenBank/DDBJ databases">
        <authorList>
            <person name="Kucharzyk K."/>
            <person name="Murdoch R.W."/>
            <person name="Higgins S."/>
            <person name="Loffler F."/>
        </authorList>
    </citation>
    <scope>NUCLEOTIDE SEQUENCE</scope>
</reference>
<dbReference type="EMBL" id="VSSQ01000003">
    <property type="protein sequence ID" value="MPL56877.1"/>
    <property type="molecule type" value="Genomic_DNA"/>
</dbReference>